<dbReference type="EMBL" id="BK016093">
    <property type="protein sequence ID" value="DAF94470.1"/>
    <property type="molecule type" value="Genomic_DNA"/>
</dbReference>
<organism evidence="2">
    <name type="scientific">Siphoviridae sp. ctTDf8</name>
    <dbReference type="NCBI Taxonomy" id="2825517"/>
    <lineage>
        <taxon>Viruses</taxon>
        <taxon>Duplodnaviria</taxon>
        <taxon>Heunggongvirae</taxon>
        <taxon>Uroviricota</taxon>
        <taxon>Caudoviricetes</taxon>
    </lineage>
</organism>
<reference evidence="2" key="1">
    <citation type="journal article" date="2021" name="Proc. Natl. Acad. Sci. U.S.A.">
        <title>A Catalog of Tens of Thousands of Viruses from Human Metagenomes Reveals Hidden Associations with Chronic Diseases.</title>
        <authorList>
            <person name="Tisza M.J."/>
            <person name="Buck C.B."/>
        </authorList>
    </citation>
    <scope>NUCLEOTIDE SEQUENCE</scope>
    <source>
        <strain evidence="2">CtTDf8</strain>
    </source>
</reference>
<protein>
    <submittedName>
        <fullName evidence="2">Uncharacterized protein</fullName>
    </submittedName>
</protein>
<name>A0A8S5UJC7_9CAUD</name>
<accession>A0A8S5UJC7</accession>
<proteinExistence type="predicted"/>
<feature type="transmembrane region" description="Helical" evidence="1">
    <location>
        <begin position="6"/>
        <end position="26"/>
    </location>
</feature>
<keyword evidence="1" id="KW-1133">Transmembrane helix</keyword>
<sequence length="108" mass="12368">MIVEKIISWAIPFVCGGVITGLVAYVKTLRRRNDAMMEGVQCLLRAEVIRNHDKYVLDKNYCPIYAKEALKRAYHAYHELHGNDVATGLYNEVMALPTEARENDQNRT</sequence>
<evidence type="ECO:0000256" key="1">
    <source>
        <dbReference type="SAM" id="Phobius"/>
    </source>
</evidence>
<keyword evidence="1" id="KW-0472">Membrane</keyword>
<evidence type="ECO:0000313" key="2">
    <source>
        <dbReference type="EMBL" id="DAF94470.1"/>
    </source>
</evidence>
<keyword evidence="1" id="KW-0812">Transmembrane</keyword>